<dbReference type="SUPFAM" id="SSF53649">
    <property type="entry name" value="Alkaline phosphatase-like"/>
    <property type="match status" value="1"/>
</dbReference>
<dbReference type="Gene3D" id="3.40.720.10">
    <property type="entry name" value="Alkaline Phosphatase, subunit A"/>
    <property type="match status" value="1"/>
</dbReference>
<dbReference type="InterPro" id="IPR004456">
    <property type="entry name" value="Pglycerate_mutase_ApgM"/>
</dbReference>
<dbReference type="GO" id="GO:0004619">
    <property type="term" value="F:phosphoglycerate mutase activity"/>
    <property type="evidence" value="ECO:0007669"/>
    <property type="project" value="UniProtKB-EC"/>
</dbReference>
<comment type="similarity">
    <text evidence="4">Belongs to the BPG-independent phosphoglycerate mutase family. A-PGAM subfamily.</text>
</comment>
<keyword evidence="9" id="KW-1185">Reference proteome</keyword>
<dbReference type="Pfam" id="PF01676">
    <property type="entry name" value="Metalloenzyme"/>
    <property type="match status" value="1"/>
</dbReference>
<keyword evidence="6" id="KW-0413">Isomerase</keyword>
<dbReference type="PANTHER" id="PTHR31209:SF0">
    <property type="entry name" value="METALLOENZYME DOMAIN-CONTAINING PROTEIN"/>
    <property type="match status" value="1"/>
</dbReference>
<comment type="function">
    <text evidence="2">Catalyzes the interconversion of 2-phosphoglycerate and 3-phosphoglycerate.</text>
</comment>
<dbReference type="AlphaFoldDB" id="A0A1H8HB77"/>
<protein>
    <submittedName>
        <fullName evidence="8">2,3-bisphosphoglycerate-independent phosphoglycerate mutase</fullName>
    </submittedName>
</protein>
<sequence length="90" mass="10169">MLLGLVFEKLKDIDEEVIVALAADHSTPCERREHSGEPVPVAIWGESIIRDKIELYDEIECSAGGLGRIKENDFNRILLDYLELTKKEGN</sequence>
<reference evidence="8 9" key="1">
    <citation type="submission" date="2016-10" db="EMBL/GenBank/DDBJ databases">
        <authorList>
            <person name="de Groot N.N."/>
        </authorList>
    </citation>
    <scope>NUCLEOTIDE SEQUENCE [LARGE SCALE GENOMIC DNA]</scope>
    <source>
        <strain evidence="8 9">Calf135</strain>
    </source>
</reference>
<dbReference type="EMBL" id="FODF01000005">
    <property type="protein sequence ID" value="SEN53483.1"/>
    <property type="molecule type" value="Genomic_DNA"/>
</dbReference>
<evidence type="ECO:0000256" key="5">
    <source>
        <dbReference type="ARBA" id="ARBA00023152"/>
    </source>
</evidence>
<evidence type="ECO:0000256" key="4">
    <source>
        <dbReference type="ARBA" id="ARBA00005524"/>
    </source>
</evidence>
<dbReference type="Proteomes" id="UP000199512">
    <property type="component" value="Unassembled WGS sequence"/>
</dbReference>
<dbReference type="STRING" id="215200.SAMN05216454_10578"/>
<gene>
    <name evidence="8" type="ORF">SAMN05216454_10578</name>
</gene>
<organism evidence="8 9">
    <name type="scientific">Peptostreptococcus russellii</name>
    <dbReference type="NCBI Taxonomy" id="215200"/>
    <lineage>
        <taxon>Bacteria</taxon>
        <taxon>Bacillati</taxon>
        <taxon>Bacillota</taxon>
        <taxon>Clostridia</taxon>
        <taxon>Peptostreptococcales</taxon>
        <taxon>Peptostreptococcaceae</taxon>
        <taxon>Peptostreptococcus</taxon>
    </lineage>
</organism>
<evidence type="ECO:0000313" key="9">
    <source>
        <dbReference type="Proteomes" id="UP000199512"/>
    </source>
</evidence>
<dbReference type="PANTHER" id="PTHR31209">
    <property type="entry name" value="COFACTOR-INDEPENDENT PHOSPHOGLYCERATE MUTASE"/>
    <property type="match status" value="1"/>
</dbReference>
<feature type="domain" description="Metalloenzyme" evidence="7">
    <location>
        <begin position="8"/>
        <end position="80"/>
    </location>
</feature>
<name>A0A1H8HB77_9FIRM</name>
<comment type="catalytic activity">
    <reaction evidence="1">
        <text>(2R)-2-phosphoglycerate = (2R)-3-phosphoglycerate</text>
        <dbReference type="Rhea" id="RHEA:15901"/>
        <dbReference type="ChEBI" id="CHEBI:58272"/>
        <dbReference type="ChEBI" id="CHEBI:58289"/>
        <dbReference type="EC" id="5.4.2.12"/>
    </reaction>
</comment>
<dbReference type="InterPro" id="IPR006124">
    <property type="entry name" value="Metalloenzyme"/>
</dbReference>
<evidence type="ECO:0000256" key="2">
    <source>
        <dbReference type="ARBA" id="ARBA00002315"/>
    </source>
</evidence>
<evidence type="ECO:0000259" key="7">
    <source>
        <dbReference type="Pfam" id="PF01676"/>
    </source>
</evidence>
<evidence type="ECO:0000256" key="6">
    <source>
        <dbReference type="ARBA" id="ARBA00023235"/>
    </source>
</evidence>
<dbReference type="GO" id="GO:0006096">
    <property type="term" value="P:glycolytic process"/>
    <property type="evidence" value="ECO:0007669"/>
    <property type="project" value="UniProtKB-KW"/>
</dbReference>
<accession>A0A1H8HB77</accession>
<proteinExistence type="inferred from homology"/>
<evidence type="ECO:0000313" key="8">
    <source>
        <dbReference type="EMBL" id="SEN53483.1"/>
    </source>
</evidence>
<evidence type="ECO:0000256" key="1">
    <source>
        <dbReference type="ARBA" id="ARBA00000370"/>
    </source>
</evidence>
<evidence type="ECO:0000256" key="3">
    <source>
        <dbReference type="ARBA" id="ARBA00004921"/>
    </source>
</evidence>
<dbReference type="GO" id="GO:0046872">
    <property type="term" value="F:metal ion binding"/>
    <property type="evidence" value="ECO:0007669"/>
    <property type="project" value="InterPro"/>
</dbReference>
<comment type="pathway">
    <text evidence="3">Carbohydrate degradation.</text>
</comment>
<keyword evidence="5" id="KW-0324">Glycolysis</keyword>
<dbReference type="InterPro" id="IPR017850">
    <property type="entry name" value="Alkaline_phosphatase_core_sf"/>
</dbReference>